<evidence type="ECO:0000313" key="2">
    <source>
        <dbReference type="EMBL" id="THH09316.1"/>
    </source>
</evidence>
<reference evidence="2 3" key="1">
    <citation type="submission" date="2019-02" db="EMBL/GenBank/DDBJ databases">
        <title>Genome sequencing of the rare red list fungi Bondarzewia mesenterica.</title>
        <authorList>
            <person name="Buettner E."/>
            <person name="Kellner H."/>
        </authorList>
    </citation>
    <scope>NUCLEOTIDE SEQUENCE [LARGE SCALE GENOMIC DNA]</scope>
    <source>
        <strain evidence="2 3">DSM 108281</strain>
    </source>
</reference>
<keyword evidence="3" id="KW-1185">Reference proteome</keyword>
<dbReference type="AlphaFoldDB" id="A0A4S4LC22"/>
<dbReference type="Pfam" id="PF20511">
    <property type="entry name" value="PMI_typeI_cat"/>
    <property type="match status" value="1"/>
</dbReference>
<dbReference type="SUPFAM" id="SSF51182">
    <property type="entry name" value="RmlC-like cupins"/>
    <property type="match status" value="1"/>
</dbReference>
<feature type="domain" description="Phosphomannose isomerase type I catalytic" evidence="1">
    <location>
        <begin position="1"/>
        <end position="72"/>
    </location>
</feature>
<name>A0A4S4LC22_9AGAM</name>
<dbReference type="UniPathway" id="UPA00126">
    <property type="reaction ID" value="UER00423"/>
</dbReference>
<organism evidence="2 3">
    <name type="scientific">Bondarzewia mesenterica</name>
    <dbReference type="NCBI Taxonomy" id="1095465"/>
    <lineage>
        <taxon>Eukaryota</taxon>
        <taxon>Fungi</taxon>
        <taxon>Dikarya</taxon>
        <taxon>Basidiomycota</taxon>
        <taxon>Agaricomycotina</taxon>
        <taxon>Agaricomycetes</taxon>
        <taxon>Russulales</taxon>
        <taxon>Bondarzewiaceae</taxon>
        <taxon>Bondarzewia</taxon>
    </lineage>
</organism>
<dbReference type="Proteomes" id="UP000310158">
    <property type="component" value="Unassembled WGS sequence"/>
</dbReference>
<evidence type="ECO:0000313" key="3">
    <source>
        <dbReference type="Proteomes" id="UP000310158"/>
    </source>
</evidence>
<dbReference type="Gene3D" id="2.60.120.10">
    <property type="entry name" value="Jelly Rolls"/>
    <property type="match status" value="1"/>
</dbReference>
<dbReference type="InterPro" id="IPR014710">
    <property type="entry name" value="RmlC-like_jellyroll"/>
</dbReference>
<dbReference type="GO" id="GO:0004476">
    <property type="term" value="F:mannose-6-phosphate isomerase activity"/>
    <property type="evidence" value="ECO:0007669"/>
    <property type="project" value="InterPro"/>
</dbReference>
<proteinExistence type="predicted"/>
<dbReference type="InterPro" id="IPR046457">
    <property type="entry name" value="PMI_typeI_cat"/>
</dbReference>
<dbReference type="OrthoDB" id="6605218at2759"/>
<dbReference type="InterPro" id="IPR011051">
    <property type="entry name" value="RmlC_Cupin_sf"/>
</dbReference>
<accession>A0A4S4LC22</accession>
<dbReference type="GO" id="GO:0009298">
    <property type="term" value="P:GDP-mannose biosynthetic process"/>
    <property type="evidence" value="ECO:0007669"/>
    <property type="project" value="UniProtKB-UniPathway"/>
</dbReference>
<dbReference type="GO" id="GO:0008270">
    <property type="term" value="F:zinc ion binding"/>
    <property type="evidence" value="ECO:0007669"/>
    <property type="project" value="InterPro"/>
</dbReference>
<dbReference type="EMBL" id="SGPL01000641">
    <property type="protein sequence ID" value="THH09316.1"/>
    <property type="molecule type" value="Genomic_DNA"/>
</dbReference>
<evidence type="ECO:0000259" key="1">
    <source>
        <dbReference type="Pfam" id="PF20511"/>
    </source>
</evidence>
<gene>
    <name evidence="2" type="ORF">EW146_g8717</name>
</gene>
<protein>
    <recommendedName>
        <fullName evidence="1">Phosphomannose isomerase type I catalytic domain-containing protein</fullName>
    </recommendedName>
</protein>
<comment type="caution">
    <text evidence="2">The sequence shown here is derived from an EMBL/GenBank/DDBJ whole genome shotgun (WGS) entry which is preliminary data.</text>
</comment>
<sequence>MGTHTKSSSLVSPTREPLSAHLVAYPELMGEIAVKYFDAADGNLPSFKVLAIEKALGIQSFPDRETAGVLHA</sequence>